<dbReference type="InterPro" id="IPR002692">
    <property type="entry name" value="S45"/>
</dbReference>
<dbReference type="Pfam" id="PF01804">
    <property type="entry name" value="Penicil_amidase"/>
    <property type="match status" value="1"/>
</dbReference>
<dbReference type="InterPro" id="IPR043147">
    <property type="entry name" value="Penicillin_amidase_A-knob"/>
</dbReference>
<proteinExistence type="inferred from homology"/>
<dbReference type="SUPFAM" id="SSF56235">
    <property type="entry name" value="N-terminal nucleophile aminohydrolases (Ntn hydrolases)"/>
    <property type="match status" value="1"/>
</dbReference>
<comment type="similarity">
    <text evidence="1">Belongs to the peptidase S45 family.</text>
</comment>
<evidence type="ECO:0000256" key="1">
    <source>
        <dbReference type="ARBA" id="ARBA00006586"/>
    </source>
</evidence>
<dbReference type="InterPro" id="IPR029055">
    <property type="entry name" value="Ntn_hydrolases_N"/>
</dbReference>
<dbReference type="Gene3D" id="3.60.20.10">
    <property type="entry name" value="Glutamine Phosphoribosylpyrophosphate, subunit 1, domain 1"/>
    <property type="match status" value="2"/>
</dbReference>
<comment type="caution">
    <text evidence="5">The sequence shown here is derived from an EMBL/GenBank/DDBJ whole genome shotgun (WGS) entry which is preliminary data.</text>
</comment>
<dbReference type="GO" id="GO:0016787">
    <property type="term" value="F:hydrolase activity"/>
    <property type="evidence" value="ECO:0007669"/>
    <property type="project" value="UniProtKB-KW"/>
</dbReference>
<sequence>MVVGVAAAALAGAAPAGARVLNAESILPPGQSGYVSLTGLTSGGGSPHAYDQQSPFIGFRRKPFGFHQPARSTERPFPGVTITRDAYGVPNVVGADDLAAWKGAGYAVAQDRLFQLEAFRHATRGERALVTGKGDVETDLVTHRDYYTRAELERQHDRLPVRFRQRLEAYRDGINAWITHVRTNPLDVPAEYVATTSSLAAWTVMDSLRIGVFLARTVPSGDGEELRNLRALQAEGMRPAVLDALLPVQPPRQVSTIPRSEGTFPQGRALSAKQVTAARDRSLAFAATLPGTPASLARATARKSELDPGEIGRVGGSSMLAVRAPGNRAFLFNGPQLGFSAPELFVELEVHAPGLDVRGVTAPGLPVIGIGHNGNVAWGITSGLSDEDDLYAEKLVPGEKEKYWYNGEVRSMDCRDVTIRWKDPVTTLLDGALPSIGSTRKRVCRTVHGPVQSVVGNVAYARRYAIWGRELETIEGLDLVNRARTIQDVDAAARRLTWNENLMAADSQGNIGYWHPGLVQLRPAGWDQRLPLPGTGEAEWEGLVPRERMPHVINPKQGWLSNWNNVPSQGWTTGDGPASERVTGPFDRDAYLARLAGALKALPSPTFADLQATIRRAGSVAQQRPLASARLRKASRGATGEAAKVLGVLTAWSGDYVATDAKGTVDPGVATWEAFKTAAADLAVAPFAKGAKAFEDRPGTSHAFDITAKEAYALRTLSPAGYREAAATTAAAMTKRFGTPDPARWRAPREMYDMSAQGAQQPPPLPFFDRGTYEQLLEVGP</sequence>
<dbReference type="InterPro" id="IPR043146">
    <property type="entry name" value="Penicillin_amidase_N_B-knob"/>
</dbReference>
<dbReference type="Gene3D" id="2.30.120.10">
    <property type="match status" value="1"/>
</dbReference>
<protein>
    <submittedName>
        <fullName evidence="5">Penicillin acylase family protein</fullName>
        <ecNumber evidence="5">3.5.1.-</ecNumber>
    </submittedName>
</protein>
<dbReference type="EC" id="3.5.1.-" evidence="5"/>
<gene>
    <name evidence="5" type="ORF">SK069_05220</name>
</gene>
<accession>A0ABU4VGM1</accession>
<dbReference type="Gene3D" id="1.10.439.10">
    <property type="entry name" value="Penicillin Amidohydrolase, domain 1"/>
    <property type="match status" value="1"/>
</dbReference>
<dbReference type="InterPro" id="IPR014395">
    <property type="entry name" value="Pen/GL7ACA/AHL_acylase"/>
</dbReference>
<evidence type="ECO:0000256" key="3">
    <source>
        <dbReference type="ARBA" id="ARBA00023145"/>
    </source>
</evidence>
<dbReference type="PIRSF" id="PIRSF001227">
    <property type="entry name" value="Pen_acylase"/>
    <property type="match status" value="1"/>
</dbReference>
<evidence type="ECO:0000256" key="4">
    <source>
        <dbReference type="SAM" id="SignalP"/>
    </source>
</evidence>
<feature type="chain" id="PRO_5046196923" evidence="4">
    <location>
        <begin position="19"/>
        <end position="781"/>
    </location>
</feature>
<reference evidence="5 6" key="1">
    <citation type="submission" date="2023-11" db="EMBL/GenBank/DDBJ databases">
        <authorList>
            <person name="Xu M."/>
            <person name="Jiang T."/>
        </authorList>
    </citation>
    <scope>NUCLEOTIDE SEQUENCE [LARGE SCALE GENOMIC DNA]</scope>
    <source>
        <strain evidence="5 6">SD</strain>
    </source>
</reference>
<dbReference type="Proteomes" id="UP001277761">
    <property type="component" value="Unassembled WGS sequence"/>
</dbReference>
<dbReference type="RefSeq" id="WP_319953139.1">
    <property type="nucleotide sequence ID" value="NZ_JAXAVX010000002.1"/>
</dbReference>
<keyword evidence="6" id="KW-1185">Reference proteome</keyword>
<organism evidence="5 6">
    <name type="scientific">Patulibacter brassicae</name>
    <dbReference type="NCBI Taxonomy" id="1705717"/>
    <lineage>
        <taxon>Bacteria</taxon>
        <taxon>Bacillati</taxon>
        <taxon>Actinomycetota</taxon>
        <taxon>Thermoleophilia</taxon>
        <taxon>Solirubrobacterales</taxon>
        <taxon>Patulibacteraceae</taxon>
        <taxon>Patulibacter</taxon>
    </lineage>
</organism>
<dbReference type="EMBL" id="JAXAVX010000002">
    <property type="protein sequence ID" value="MDX8150986.1"/>
    <property type="molecule type" value="Genomic_DNA"/>
</dbReference>
<keyword evidence="3" id="KW-0865">Zymogen</keyword>
<dbReference type="PANTHER" id="PTHR34218">
    <property type="entry name" value="PEPTIDASE S45 PENICILLIN AMIDASE"/>
    <property type="match status" value="1"/>
</dbReference>
<feature type="signal peptide" evidence="4">
    <location>
        <begin position="1"/>
        <end position="18"/>
    </location>
</feature>
<evidence type="ECO:0000256" key="2">
    <source>
        <dbReference type="ARBA" id="ARBA00022801"/>
    </source>
</evidence>
<evidence type="ECO:0000313" key="6">
    <source>
        <dbReference type="Proteomes" id="UP001277761"/>
    </source>
</evidence>
<dbReference type="Gene3D" id="1.10.1400.10">
    <property type="match status" value="1"/>
</dbReference>
<keyword evidence="2 5" id="KW-0378">Hydrolase</keyword>
<evidence type="ECO:0000313" key="5">
    <source>
        <dbReference type="EMBL" id="MDX8150986.1"/>
    </source>
</evidence>
<dbReference type="PANTHER" id="PTHR34218:SF4">
    <property type="entry name" value="ACYL-HOMOSERINE LACTONE ACYLASE QUIP"/>
    <property type="match status" value="1"/>
</dbReference>
<dbReference type="InterPro" id="IPR023343">
    <property type="entry name" value="Penicillin_amidase_dom1"/>
</dbReference>
<keyword evidence="4" id="KW-0732">Signal</keyword>
<name>A0ABU4VGM1_9ACTN</name>